<organism evidence="9 10">
    <name type="scientific">Rotaria magnacalcarata</name>
    <dbReference type="NCBI Taxonomy" id="392030"/>
    <lineage>
        <taxon>Eukaryota</taxon>
        <taxon>Metazoa</taxon>
        <taxon>Spiralia</taxon>
        <taxon>Gnathifera</taxon>
        <taxon>Rotifera</taxon>
        <taxon>Eurotatoria</taxon>
        <taxon>Bdelloidea</taxon>
        <taxon>Philodinida</taxon>
        <taxon>Philodinidae</taxon>
        <taxon>Rotaria</taxon>
    </lineage>
</organism>
<keyword evidence="3 7" id="KW-0853">WD repeat</keyword>
<dbReference type="InterPro" id="IPR015943">
    <property type="entry name" value="WD40/YVTN_repeat-like_dom_sf"/>
</dbReference>
<evidence type="ECO:0000256" key="6">
    <source>
        <dbReference type="ARBA" id="ARBA00023273"/>
    </source>
</evidence>
<dbReference type="GO" id="GO:0035721">
    <property type="term" value="P:intraciliary retrograde transport"/>
    <property type="evidence" value="ECO:0007669"/>
    <property type="project" value="TreeGrafter"/>
</dbReference>
<evidence type="ECO:0000256" key="5">
    <source>
        <dbReference type="ARBA" id="ARBA00023069"/>
    </source>
</evidence>
<dbReference type="Pfam" id="PF23381">
    <property type="entry name" value="Beta-prop_IFT122_1st"/>
    <property type="match status" value="1"/>
</dbReference>
<protein>
    <recommendedName>
        <fullName evidence="2">Intraflagellar transport protein 122 homolog</fullName>
    </recommendedName>
</protein>
<dbReference type="GO" id="GO:0030991">
    <property type="term" value="C:intraciliary transport particle A"/>
    <property type="evidence" value="ECO:0007669"/>
    <property type="project" value="TreeGrafter"/>
</dbReference>
<dbReference type="EMBL" id="CAJOBI010136872">
    <property type="protein sequence ID" value="CAF4749741.1"/>
    <property type="molecule type" value="Genomic_DNA"/>
</dbReference>
<evidence type="ECO:0000313" key="9">
    <source>
        <dbReference type="EMBL" id="CAF4749741.1"/>
    </source>
</evidence>
<dbReference type="SUPFAM" id="SSF50978">
    <property type="entry name" value="WD40 repeat-like"/>
    <property type="match status" value="1"/>
</dbReference>
<dbReference type="InterPro" id="IPR036322">
    <property type="entry name" value="WD40_repeat_dom_sf"/>
</dbReference>
<dbReference type="GO" id="GO:0097730">
    <property type="term" value="C:non-motile cilium"/>
    <property type="evidence" value="ECO:0007669"/>
    <property type="project" value="TreeGrafter"/>
</dbReference>
<keyword evidence="6" id="KW-0966">Cell projection</keyword>
<comment type="caution">
    <text evidence="9">The sequence shown here is derived from an EMBL/GenBank/DDBJ whole genome shotgun (WGS) entry which is preliminary data.</text>
</comment>
<dbReference type="PANTHER" id="PTHR12764:SF4">
    <property type="entry name" value="INTRAFLAGELLAR TRANSPORT PROTEIN 122 HOMOLOG"/>
    <property type="match status" value="1"/>
</dbReference>
<reference evidence="9" key="1">
    <citation type="submission" date="2021-02" db="EMBL/GenBank/DDBJ databases">
        <authorList>
            <person name="Nowell W R."/>
        </authorList>
    </citation>
    <scope>NUCLEOTIDE SEQUENCE</scope>
</reference>
<dbReference type="GO" id="GO:0061512">
    <property type="term" value="P:protein localization to cilium"/>
    <property type="evidence" value="ECO:0007669"/>
    <property type="project" value="TreeGrafter"/>
</dbReference>
<dbReference type="AlphaFoldDB" id="A0A8S3AW81"/>
<evidence type="ECO:0000256" key="3">
    <source>
        <dbReference type="ARBA" id="ARBA00022574"/>
    </source>
</evidence>
<gene>
    <name evidence="9" type="ORF">SMN809_LOCUS45076</name>
</gene>
<dbReference type="PROSITE" id="PS50294">
    <property type="entry name" value="WD_REPEATS_REGION"/>
    <property type="match status" value="1"/>
</dbReference>
<dbReference type="Proteomes" id="UP000676336">
    <property type="component" value="Unassembled WGS sequence"/>
</dbReference>
<feature type="domain" description="IFT122 first beta-propeller" evidence="8">
    <location>
        <begin position="2"/>
        <end position="59"/>
    </location>
</feature>
<sequence length="60" mass="6400">VVNALSYATDGTRFASGGADKLVVIWTNELQGMLKYAHDSSVQCVTYHPTSHLLASCSNA</sequence>
<dbReference type="PANTHER" id="PTHR12764">
    <property type="entry name" value="WD REPEAT DOMAIN-RELATED"/>
    <property type="match status" value="1"/>
</dbReference>
<feature type="repeat" description="WD" evidence="7">
    <location>
        <begin position="1"/>
        <end position="26"/>
    </location>
</feature>
<evidence type="ECO:0000256" key="4">
    <source>
        <dbReference type="ARBA" id="ARBA00022737"/>
    </source>
</evidence>
<dbReference type="GO" id="GO:1905515">
    <property type="term" value="P:non-motile cilium assembly"/>
    <property type="evidence" value="ECO:0007669"/>
    <property type="project" value="TreeGrafter"/>
</dbReference>
<keyword evidence="4" id="KW-0677">Repeat</keyword>
<keyword evidence="5" id="KW-0969">Cilium</keyword>
<feature type="non-terminal residue" evidence="9">
    <location>
        <position position="1"/>
    </location>
</feature>
<dbReference type="InterPro" id="IPR001680">
    <property type="entry name" value="WD40_rpt"/>
</dbReference>
<evidence type="ECO:0000256" key="7">
    <source>
        <dbReference type="PROSITE-ProRule" id="PRU00221"/>
    </source>
</evidence>
<dbReference type="PROSITE" id="PS50082">
    <property type="entry name" value="WD_REPEATS_2"/>
    <property type="match status" value="1"/>
</dbReference>
<comment type="subcellular location">
    <subcellularLocation>
        <location evidence="1">Cell projection</location>
        <location evidence="1">Cilium</location>
    </subcellularLocation>
</comment>
<feature type="non-terminal residue" evidence="9">
    <location>
        <position position="60"/>
    </location>
</feature>
<evidence type="ECO:0000259" key="8">
    <source>
        <dbReference type="Pfam" id="PF23381"/>
    </source>
</evidence>
<evidence type="ECO:0000256" key="1">
    <source>
        <dbReference type="ARBA" id="ARBA00004138"/>
    </source>
</evidence>
<evidence type="ECO:0000313" key="10">
    <source>
        <dbReference type="Proteomes" id="UP000676336"/>
    </source>
</evidence>
<name>A0A8S3AW81_9BILA</name>
<proteinExistence type="predicted"/>
<accession>A0A8S3AW81</accession>
<dbReference type="InterPro" id="IPR039857">
    <property type="entry name" value="Ift122/121"/>
</dbReference>
<dbReference type="Gene3D" id="2.130.10.10">
    <property type="entry name" value="YVTN repeat-like/Quinoprotein amine dehydrogenase"/>
    <property type="match status" value="1"/>
</dbReference>
<evidence type="ECO:0000256" key="2">
    <source>
        <dbReference type="ARBA" id="ARBA00019442"/>
    </source>
</evidence>
<dbReference type="InterPro" id="IPR056153">
    <property type="entry name" value="Beta-prop_IFT122_1st"/>
</dbReference>